<evidence type="ECO:0000256" key="13">
    <source>
        <dbReference type="ARBA" id="ARBA00080023"/>
    </source>
</evidence>
<evidence type="ECO:0000256" key="2">
    <source>
        <dbReference type="ARBA" id="ARBA00016532"/>
    </source>
</evidence>
<evidence type="ECO:0000256" key="3">
    <source>
        <dbReference type="ARBA" id="ARBA00022499"/>
    </source>
</evidence>
<evidence type="ECO:0000256" key="14">
    <source>
        <dbReference type="SAM" id="MobiDB-lite"/>
    </source>
</evidence>
<reference evidence="16" key="2">
    <citation type="submission" date="2025-09" db="UniProtKB">
        <authorList>
            <consortium name="Ensembl"/>
        </authorList>
    </citation>
    <scope>IDENTIFICATION</scope>
</reference>
<dbReference type="GO" id="GO:0033235">
    <property type="term" value="P:positive regulation of protein sumoylation"/>
    <property type="evidence" value="ECO:0007669"/>
    <property type="project" value="Ensembl"/>
</dbReference>
<dbReference type="GeneTree" id="ENSGT00940000158320"/>
<keyword evidence="5" id="KW-0547">Nucleotide-binding</keyword>
<evidence type="ECO:0000313" key="16">
    <source>
        <dbReference type="Ensembl" id="ENSANAP00000030940.1"/>
    </source>
</evidence>
<evidence type="ECO:0000256" key="11">
    <source>
        <dbReference type="ARBA" id="ARBA00055611"/>
    </source>
</evidence>
<evidence type="ECO:0000256" key="6">
    <source>
        <dbReference type="ARBA" id="ARBA00022843"/>
    </source>
</evidence>
<dbReference type="PROSITE" id="PS51721">
    <property type="entry name" value="G_CP"/>
    <property type="match status" value="1"/>
</dbReference>
<evidence type="ECO:0000256" key="8">
    <source>
        <dbReference type="ARBA" id="ARBA00023054"/>
    </source>
</evidence>
<evidence type="ECO:0000256" key="10">
    <source>
        <dbReference type="ARBA" id="ARBA00023242"/>
    </source>
</evidence>
<protein>
    <recommendedName>
        <fullName evidence="2">Guanine nucleotide-binding protein-like 3</fullName>
    </recommendedName>
    <alternativeName>
        <fullName evidence="13">Nucleolar GTP-binding protein 3</fullName>
    </alternativeName>
    <alternativeName>
        <fullName evidence="12">Nucleostemin</fullName>
    </alternativeName>
</protein>
<dbReference type="STRING" id="37293.ENSANAP00000030940"/>
<dbReference type="InterPro" id="IPR027417">
    <property type="entry name" value="P-loop_NTPase"/>
</dbReference>
<comment type="function">
    <text evidence="11">May be required to maintain the proliferative capacity of stem cells. Stabilizes MDM2 by preventing its ubiquitination, and hence proteasomal degradation.</text>
</comment>
<feature type="region of interest" description="Disordered" evidence="14">
    <location>
        <begin position="1"/>
        <end position="56"/>
    </location>
</feature>
<sequence length="575" mass="65143">MKRPKLKKASKRMTCHKRYKIQKKVREHHRKLRKEAKKRGHKKPRKDPGVPNSAPFKEALLREAELRKQRLEELQQQQKLDRQKELEKKRKLETNPDVKPSNVEPMEKELGLCKTENKAKSGKQNSKKLYCQELKKVIEASDVVLEVLDARDPLGCRCHQVEEAIVQSGQKKLVLILNKSDLVPKENLESWLNYLKKELPTVVFRASTKLKDKGKITKRVKAKKNAAPFRSEVCFGKESLWKLLGGFQETCGKPIQVGVIGFPNVGKSSIINSLKQEQMCNVGVSMGLTRSMQVVPLDKQITIIDSPSFIVSPLNSSSALALRSPASIEVLKPMEAASAILSQADARQVVLKYTVPGYRNSLEFFTMLAQRRGMHQKGGIPNVEGAAKLLWSEWTGASLAYYCHPPTSWTPPPYFNESIVVDMKRGFNLEELEKNNAQSIKAIKGPHLANSILFQSSGLTNGVIEEKDIHEELPKWKEEKEDDKDRDQEIAEVDEKSSDMFTAEETGEVLPEESTEGEAGRGVLLTKQHGVEFLLLFENKIFLFSCNIGRQSTRPFVLDKMIEEDDAYDFSTDYV</sequence>
<feature type="compositionally biased region" description="Basic and acidic residues" evidence="14">
    <location>
        <begin position="75"/>
        <end position="96"/>
    </location>
</feature>
<dbReference type="GO" id="GO:0005525">
    <property type="term" value="F:GTP binding"/>
    <property type="evidence" value="ECO:0007669"/>
    <property type="project" value="UniProtKB-KW"/>
</dbReference>
<feature type="domain" description="CP-type G" evidence="15">
    <location>
        <begin position="131"/>
        <end position="312"/>
    </location>
</feature>
<feature type="region of interest" description="Disordered" evidence="14">
    <location>
        <begin position="477"/>
        <end position="517"/>
    </location>
</feature>
<keyword evidence="3" id="KW-1017">Isopeptide bond</keyword>
<dbReference type="Proteomes" id="UP000233020">
    <property type="component" value="Unplaced"/>
</dbReference>
<dbReference type="PANTHER" id="PTHR11089:SF11">
    <property type="entry name" value="GUANINE NUCLEOTIDE-BINDING PROTEIN-LIKE 3"/>
    <property type="match status" value="1"/>
</dbReference>
<evidence type="ECO:0000256" key="4">
    <source>
        <dbReference type="ARBA" id="ARBA00022553"/>
    </source>
</evidence>
<keyword evidence="17" id="KW-1185">Reference proteome</keyword>
<evidence type="ECO:0000259" key="15">
    <source>
        <dbReference type="PROSITE" id="PS51721"/>
    </source>
</evidence>
<dbReference type="GO" id="GO:1904816">
    <property type="term" value="P:positive regulation of protein localization to chromosome, telomeric region"/>
    <property type="evidence" value="ECO:0007669"/>
    <property type="project" value="Ensembl"/>
</dbReference>
<feature type="region of interest" description="Disordered" evidence="14">
    <location>
        <begin position="75"/>
        <end position="108"/>
    </location>
</feature>
<gene>
    <name evidence="16" type="primary">GNL3</name>
</gene>
<dbReference type="GO" id="GO:0016604">
    <property type="term" value="C:nuclear body"/>
    <property type="evidence" value="ECO:0007669"/>
    <property type="project" value="Ensembl"/>
</dbReference>
<dbReference type="Gene3D" id="3.40.50.300">
    <property type="entry name" value="P-loop containing nucleotide triphosphate hydrolases"/>
    <property type="match status" value="1"/>
</dbReference>
<dbReference type="InterPro" id="IPR014813">
    <property type="entry name" value="Gnl3_N_dom"/>
</dbReference>
<keyword evidence="8" id="KW-0175">Coiled coil</keyword>
<evidence type="ECO:0000256" key="12">
    <source>
        <dbReference type="ARBA" id="ARBA00079460"/>
    </source>
</evidence>
<dbReference type="GO" id="GO:0005694">
    <property type="term" value="C:chromosome"/>
    <property type="evidence" value="ECO:0007669"/>
    <property type="project" value="Ensembl"/>
</dbReference>
<dbReference type="GO" id="GO:1902895">
    <property type="term" value="P:positive regulation of miRNA transcription"/>
    <property type="evidence" value="ECO:0007669"/>
    <property type="project" value="Ensembl"/>
</dbReference>
<keyword evidence="7" id="KW-0007">Acetylation</keyword>
<dbReference type="Pfam" id="PF08701">
    <property type="entry name" value="GN3L_Grn1"/>
    <property type="match status" value="1"/>
</dbReference>
<proteinExistence type="predicted"/>
<feature type="compositionally biased region" description="Basic and acidic residues" evidence="14">
    <location>
        <begin position="477"/>
        <end position="498"/>
    </location>
</feature>
<dbReference type="PANTHER" id="PTHR11089">
    <property type="entry name" value="GTP-BINDING PROTEIN-RELATED"/>
    <property type="match status" value="1"/>
</dbReference>
<keyword evidence="10" id="KW-0539">Nucleus</keyword>
<dbReference type="InterPro" id="IPR006073">
    <property type="entry name" value="GTP-bd"/>
</dbReference>
<evidence type="ECO:0000256" key="7">
    <source>
        <dbReference type="ARBA" id="ARBA00022990"/>
    </source>
</evidence>
<dbReference type="FunFam" id="3.40.50.300:FF:001106">
    <property type="entry name" value="Guanine nucleotide-binding protein-like 3"/>
    <property type="match status" value="1"/>
</dbReference>
<dbReference type="InterPro" id="IPR050755">
    <property type="entry name" value="TRAFAC_YlqF/YawG_RiboMat"/>
</dbReference>
<organism evidence="16 17">
    <name type="scientific">Aotus nancymaae</name>
    <name type="common">Ma's night monkey</name>
    <dbReference type="NCBI Taxonomy" id="37293"/>
    <lineage>
        <taxon>Eukaryota</taxon>
        <taxon>Metazoa</taxon>
        <taxon>Chordata</taxon>
        <taxon>Craniata</taxon>
        <taxon>Vertebrata</taxon>
        <taxon>Euteleostomi</taxon>
        <taxon>Mammalia</taxon>
        <taxon>Eutheria</taxon>
        <taxon>Euarchontoglires</taxon>
        <taxon>Primates</taxon>
        <taxon>Haplorrhini</taxon>
        <taxon>Platyrrhini</taxon>
        <taxon>Aotidae</taxon>
        <taxon>Aotus</taxon>
    </lineage>
</organism>
<evidence type="ECO:0000256" key="1">
    <source>
        <dbReference type="ARBA" id="ARBA00004604"/>
    </source>
</evidence>
<evidence type="ECO:0000256" key="9">
    <source>
        <dbReference type="ARBA" id="ARBA00023134"/>
    </source>
</evidence>
<accession>A0A2K5ECP6</accession>
<dbReference type="CDD" id="cd04178">
    <property type="entry name" value="Nucleostemin_like"/>
    <property type="match status" value="1"/>
</dbReference>
<name>A0A2K5ECP6_AOTNA</name>
<dbReference type="Ensembl" id="ENSANAT00000048983.1">
    <property type="protein sequence ID" value="ENSANAP00000030940.1"/>
    <property type="gene ID" value="ENSANAG00000033209.1"/>
</dbReference>
<evidence type="ECO:0000256" key="5">
    <source>
        <dbReference type="ARBA" id="ARBA00022741"/>
    </source>
</evidence>
<dbReference type="GO" id="GO:0019827">
    <property type="term" value="P:stem cell population maintenance"/>
    <property type="evidence" value="ECO:0007669"/>
    <property type="project" value="Ensembl"/>
</dbReference>
<dbReference type="GO" id="GO:0032206">
    <property type="term" value="P:positive regulation of telomere maintenance"/>
    <property type="evidence" value="ECO:0007669"/>
    <property type="project" value="Ensembl"/>
</dbReference>
<dbReference type="SUPFAM" id="SSF52540">
    <property type="entry name" value="P-loop containing nucleoside triphosphate hydrolases"/>
    <property type="match status" value="1"/>
</dbReference>
<comment type="subcellular location">
    <subcellularLocation>
        <location evidence="1">Nucleus</location>
        <location evidence="1">Nucleolus</location>
    </subcellularLocation>
</comment>
<dbReference type="GO" id="GO:0005730">
    <property type="term" value="C:nucleolus"/>
    <property type="evidence" value="ECO:0007669"/>
    <property type="project" value="UniProtKB-SubCell"/>
</dbReference>
<dbReference type="GO" id="GO:0030496">
    <property type="term" value="C:midbody"/>
    <property type="evidence" value="ECO:0007669"/>
    <property type="project" value="Ensembl"/>
</dbReference>
<keyword evidence="9" id="KW-0342">GTP-binding</keyword>
<dbReference type="GO" id="GO:0048027">
    <property type="term" value="F:mRNA 5'-UTR binding"/>
    <property type="evidence" value="ECO:0007669"/>
    <property type="project" value="Ensembl"/>
</dbReference>
<dbReference type="AlphaFoldDB" id="A0A2K5ECP6"/>
<evidence type="ECO:0000313" key="17">
    <source>
        <dbReference type="Proteomes" id="UP000233020"/>
    </source>
</evidence>
<keyword evidence="4" id="KW-0597">Phosphoprotein</keyword>
<reference evidence="16" key="1">
    <citation type="submission" date="2025-08" db="UniProtKB">
        <authorList>
            <consortium name="Ensembl"/>
        </authorList>
    </citation>
    <scope>IDENTIFICATION</scope>
</reference>
<dbReference type="InterPro" id="IPR030378">
    <property type="entry name" value="G_CP_dom"/>
</dbReference>
<dbReference type="Pfam" id="PF01926">
    <property type="entry name" value="MMR_HSR1"/>
    <property type="match status" value="1"/>
</dbReference>
<dbReference type="GO" id="GO:0017145">
    <property type="term" value="P:stem cell division"/>
    <property type="evidence" value="ECO:0007669"/>
    <property type="project" value="Ensembl"/>
</dbReference>
<feature type="compositionally biased region" description="Acidic residues" evidence="14">
    <location>
        <begin position="505"/>
        <end position="516"/>
    </location>
</feature>
<feature type="compositionally biased region" description="Basic residues" evidence="14">
    <location>
        <begin position="1"/>
        <end position="45"/>
    </location>
</feature>
<keyword evidence="6" id="KW-0832">Ubl conjugation</keyword>